<reference evidence="2 3" key="1">
    <citation type="journal article" date="2018" name="Front. Microbiol.">
        <title>Genome-Wide Analysis of Corynespora cassiicola Leaf Fall Disease Putative Effectors.</title>
        <authorList>
            <person name="Lopez D."/>
            <person name="Ribeiro S."/>
            <person name="Label P."/>
            <person name="Fumanal B."/>
            <person name="Venisse J.S."/>
            <person name="Kohler A."/>
            <person name="de Oliveira R.R."/>
            <person name="Labutti K."/>
            <person name="Lipzen A."/>
            <person name="Lail K."/>
            <person name="Bauer D."/>
            <person name="Ohm R.A."/>
            <person name="Barry K.W."/>
            <person name="Spatafora J."/>
            <person name="Grigoriev I.V."/>
            <person name="Martin F.M."/>
            <person name="Pujade-Renaud V."/>
        </authorList>
    </citation>
    <scope>NUCLEOTIDE SEQUENCE [LARGE SCALE GENOMIC DNA]</scope>
    <source>
        <strain evidence="2 3">Philippines</strain>
    </source>
</reference>
<dbReference type="Gene3D" id="3.40.50.2020">
    <property type="match status" value="1"/>
</dbReference>
<dbReference type="Pfam" id="PF12710">
    <property type="entry name" value="HAD"/>
    <property type="match status" value="1"/>
</dbReference>
<dbReference type="InterPro" id="IPR023214">
    <property type="entry name" value="HAD_sf"/>
</dbReference>
<protein>
    <recommendedName>
        <fullName evidence="1">Phosphoribosyltransferase domain-containing protein</fullName>
    </recommendedName>
</protein>
<dbReference type="Proteomes" id="UP000240883">
    <property type="component" value="Unassembled WGS sequence"/>
</dbReference>
<proteinExistence type="predicted"/>
<dbReference type="SUPFAM" id="SSF53271">
    <property type="entry name" value="PRTase-like"/>
    <property type="match status" value="1"/>
</dbReference>
<name>A0A2T2N1B0_CORCC</name>
<dbReference type="InterPro" id="IPR050582">
    <property type="entry name" value="HAD-like_SerB"/>
</dbReference>
<dbReference type="InterPro" id="IPR036412">
    <property type="entry name" value="HAD-like_sf"/>
</dbReference>
<organism evidence="2 3">
    <name type="scientific">Corynespora cassiicola Philippines</name>
    <dbReference type="NCBI Taxonomy" id="1448308"/>
    <lineage>
        <taxon>Eukaryota</taxon>
        <taxon>Fungi</taxon>
        <taxon>Dikarya</taxon>
        <taxon>Ascomycota</taxon>
        <taxon>Pezizomycotina</taxon>
        <taxon>Dothideomycetes</taxon>
        <taxon>Pleosporomycetidae</taxon>
        <taxon>Pleosporales</taxon>
        <taxon>Corynesporascaceae</taxon>
        <taxon>Corynespora</taxon>
    </lineage>
</organism>
<dbReference type="AlphaFoldDB" id="A0A2T2N1B0"/>
<dbReference type="STRING" id="1448308.A0A2T2N1B0"/>
<dbReference type="GO" id="GO:0036424">
    <property type="term" value="F:L-phosphoserine phosphatase activity"/>
    <property type="evidence" value="ECO:0007669"/>
    <property type="project" value="TreeGrafter"/>
</dbReference>
<evidence type="ECO:0000259" key="1">
    <source>
        <dbReference type="Pfam" id="PF14681"/>
    </source>
</evidence>
<sequence>MEHYQSTNPSGTDNGTLKNRKVKVIGLYGIPASGKTHLLNELKKILGEKDFSFYEGSEMIAELAPGGLAGFQELDEQQKNYWRSAAIDAIAEKCAASSRVGVVAGHFMFWAEDEAEGRAVYTPNDLSTFTHILYLDVPVGIIQKRCADDRERARPLSSVAHLVKWQQTEKTELSELCRHHNILFSLLSSTTTILERASELLRDFRRHGEDYNTTRVEKRLEEILIQHEHQLTTLLVMDADRTLAPDDTGALFWRHVAKVRGWTDHRLPLKSLFGGPLGYSYNAFRQATLLYEDTVSNEEYEEMCDRIASEVSMYPEFISLLGLVRKEEHIGIVVVSCGLLRVWEKVLDREGLSDTVKVIAGGRIADGFVVTAAVKASIVARLKDLYHMSVWVFGDSPLDLEMLREADQSIVVVGEESSRSKSMDGALSIAIDQYGFRARQVLLPGHVSPRLDVSRLPLVTLTEAEFIEPLLQRRQPPVLPIFLATEKNAAKLLATPMRDSAVKGPSLRKAHSRTGVYLATEFLTSIIGIEEYQVPHVLGHHTTGYRLLNESQTTIVALMRAGEPMASGISKVFPLAMFLHAKELEDIKASHLQGQARILLVDSVINSGQTTLEFVDAIRSIDRSISVVIVAGVVQARCISPNSAFYKALANFGNITLVGLRASETKFTGSGGTDTGNRLFNTTHLLRDE</sequence>
<dbReference type="EMBL" id="KZ678170">
    <property type="protein sequence ID" value="PSN59036.1"/>
    <property type="molecule type" value="Genomic_DNA"/>
</dbReference>
<dbReference type="Pfam" id="PF13207">
    <property type="entry name" value="AAA_17"/>
    <property type="match status" value="1"/>
</dbReference>
<keyword evidence="3" id="KW-1185">Reference proteome</keyword>
<dbReference type="Gene3D" id="3.40.50.1000">
    <property type="entry name" value="HAD superfamily/HAD-like"/>
    <property type="match status" value="1"/>
</dbReference>
<feature type="domain" description="Phosphoribosyltransferase" evidence="1">
    <location>
        <begin position="485"/>
        <end position="682"/>
    </location>
</feature>
<dbReference type="PANTHER" id="PTHR43344">
    <property type="entry name" value="PHOSPHOSERINE PHOSPHATASE"/>
    <property type="match status" value="1"/>
</dbReference>
<dbReference type="SUPFAM" id="SSF52540">
    <property type="entry name" value="P-loop containing nucleoside triphosphate hydrolases"/>
    <property type="match status" value="1"/>
</dbReference>
<dbReference type="Gene3D" id="3.40.50.300">
    <property type="entry name" value="P-loop containing nucleotide triphosphate hydrolases"/>
    <property type="match status" value="1"/>
</dbReference>
<dbReference type="PANTHER" id="PTHR43344:SF20">
    <property type="entry name" value="URACIL PHOSPHORIBOSYLTRANSFERASE"/>
    <property type="match status" value="1"/>
</dbReference>
<evidence type="ECO:0000313" key="3">
    <source>
        <dbReference type="Proteomes" id="UP000240883"/>
    </source>
</evidence>
<accession>A0A2T2N1B0</accession>
<gene>
    <name evidence="2" type="ORF">BS50DRAFT_614720</name>
</gene>
<dbReference type="OrthoDB" id="5416609at2759"/>
<dbReference type="InterPro" id="IPR000836">
    <property type="entry name" value="PRTase_dom"/>
</dbReference>
<dbReference type="InterPro" id="IPR029057">
    <property type="entry name" value="PRTase-like"/>
</dbReference>
<evidence type="ECO:0000313" key="2">
    <source>
        <dbReference type="EMBL" id="PSN59036.1"/>
    </source>
</evidence>
<dbReference type="GO" id="GO:0000287">
    <property type="term" value="F:magnesium ion binding"/>
    <property type="evidence" value="ECO:0007669"/>
    <property type="project" value="TreeGrafter"/>
</dbReference>
<dbReference type="Pfam" id="PF14681">
    <property type="entry name" value="UPRTase"/>
    <property type="match status" value="1"/>
</dbReference>
<dbReference type="SUPFAM" id="SSF56784">
    <property type="entry name" value="HAD-like"/>
    <property type="match status" value="1"/>
</dbReference>
<dbReference type="GO" id="GO:0006564">
    <property type="term" value="P:L-serine biosynthetic process"/>
    <property type="evidence" value="ECO:0007669"/>
    <property type="project" value="TreeGrafter"/>
</dbReference>
<dbReference type="CDD" id="cd06223">
    <property type="entry name" value="PRTases_typeI"/>
    <property type="match status" value="1"/>
</dbReference>
<dbReference type="GO" id="GO:0005737">
    <property type="term" value="C:cytoplasm"/>
    <property type="evidence" value="ECO:0007669"/>
    <property type="project" value="TreeGrafter"/>
</dbReference>
<dbReference type="InterPro" id="IPR027417">
    <property type="entry name" value="P-loop_NTPase"/>
</dbReference>